<dbReference type="InterPro" id="IPR009030">
    <property type="entry name" value="Growth_fac_rcpt_cys_sf"/>
</dbReference>
<keyword evidence="4" id="KW-1015">Disulfide bond</keyword>
<evidence type="ECO:0000259" key="15">
    <source>
        <dbReference type="PROSITE" id="PS51379"/>
    </source>
</evidence>
<dbReference type="InterPro" id="IPR000716">
    <property type="entry name" value="Thyroglobulin_1"/>
</dbReference>
<comment type="function">
    <text evidence="7">IGF-binding proteins prolong the half-life of the IGFs and have been shown to either inhibit or stimulate the growth promoting effects of the IGFs on cell culture. They alter the interaction of IGFs with their cell surface receptors. Activates the MAPK signaling pathway and induces cell migration.</text>
</comment>
<dbReference type="InterPro" id="IPR022326">
    <property type="entry name" value="IGFBP-6"/>
</dbReference>
<keyword evidence="2" id="KW-0964">Secreted</keyword>
<protein>
    <recommendedName>
        <fullName evidence="9">Insulin-like growth factor-binding protein 6</fullName>
    </recommendedName>
</protein>
<keyword evidence="17" id="KW-1185">Reference proteome</keyword>
<sequence length="234" mass="25004">MTPHKLSPLLLLLLTVLLAARPGGALARCPGCGQGVQTGCPRGCVEEEDGGSPAEGCAETESCARREGQPCGVYIPKCARGLQCQPPENEEAPLRALLLGHGRCRRAPSEENLKESKPHGDTSNPHDTSPKDTQRNSGTSITPSRPNVGAVQDTDMGPCRRHLDAVLQRLQAEVFRGAHALYVPNCDHKGFYRKRQCRSSQGQHRGPCWCVDRMGQPLPGSPDGNSLCPAGNSG</sequence>
<dbReference type="Gene3D" id="4.10.40.20">
    <property type="match status" value="1"/>
</dbReference>
<dbReference type="GO" id="GO:0042802">
    <property type="term" value="F:identical protein binding"/>
    <property type="evidence" value="ECO:0007669"/>
    <property type="project" value="Ensembl"/>
</dbReference>
<accession>A0A8C5KI44</accession>
<evidence type="ECO:0000259" key="13">
    <source>
        <dbReference type="PROSITE" id="PS51162"/>
    </source>
</evidence>
<dbReference type="FunFam" id="4.10.800.10:FF:000010">
    <property type="entry name" value="Insulin-like growth factor binding protein 6"/>
    <property type="match status" value="1"/>
</dbReference>
<feature type="compositionally biased region" description="Polar residues" evidence="11">
    <location>
        <begin position="135"/>
        <end position="145"/>
    </location>
</feature>
<keyword evidence="5" id="KW-0325">Glycoprotein</keyword>
<dbReference type="Ensembl" id="ENSJJAT00000015441.1">
    <property type="protein sequence ID" value="ENSJJAP00000009000.1"/>
    <property type="gene ID" value="ENSJJAG00000013008.1"/>
</dbReference>
<dbReference type="OMA" id="CVDELGA"/>
<gene>
    <name evidence="16" type="primary">Igfbp6</name>
</gene>
<dbReference type="FunFam" id="4.10.40.20:FF:000011">
    <property type="entry name" value="insulin-like growth factor-binding protein 6 isoform X1"/>
    <property type="match status" value="1"/>
</dbReference>
<dbReference type="GO" id="GO:0031994">
    <property type="term" value="F:insulin-like growth factor I binding"/>
    <property type="evidence" value="ECO:0007669"/>
    <property type="project" value="TreeGrafter"/>
</dbReference>
<dbReference type="InterPro" id="IPR036857">
    <property type="entry name" value="Thyroglobulin_1_sf"/>
</dbReference>
<dbReference type="GO" id="GO:0042568">
    <property type="term" value="C:insulin-like growth factor binary complex"/>
    <property type="evidence" value="ECO:0007669"/>
    <property type="project" value="Ensembl"/>
</dbReference>
<evidence type="ECO:0000313" key="17">
    <source>
        <dbReference type="Proteomes" id="UP000694385"/>
    </source>
</evidence>
<comment type="subcellular location">
    <subcellularLocation>
        <location evidence="1">Secreted</location>
    </subcellularLocation>
</comment>
<evidence type="ECO:0000256" key="2">
    <source>
        <dbReference type="ARBA" id="ARBA00022525"/>
    </source>
</evidence>
<reference evidence="16" key="2">
    <citation type="submission" date="2025-09" db="UniProtKB">
        <authorList>
            <consortium name="Ensembl"/>
        </authorList>
    </citation>
    <scope>IDENTIFICATION</scope>
</reference>
<dbReference type="PROSITE" id="PS51379">
    <property type="entry name" value="4FE4S_FER_2"/>
    <property type="match status" value="1"/>
</dbReference>
<dbReference type="InterPro" id="IPR000867">
    <property type="entry name" value="IGFBP-like"/>
</dbReference>
<evidence type="ECO:0000256" key="8">
    <source>
        <dbReference type="ARBA" id="ARBA00063214"/>
    </source>
</evidence>
<dbReference type="CDD" id="cd00191">
    <property type="entry name" value="TY"/>
    <property type="match status" value="1"/>
</dbReference>
<dbReference type="PRINTS" id="PR01982">
    <property type="entry name" value="IGFBPFAMILY6"/>
</dbReference>
<dbReference type="OrthoDB" id="8875634at2759"/>
<dbReference type="GeneTree" id="ENSGT00940000160528"/>
<dbReference type="PANTHER" id="PTHR11551">
    <property type="entry name" value="INSULIN-LIKE GROWTH FACTOR BINDING PROTEIN"/>
    <property type="match status" value="1"/>
</dbReference>
<evidence type="ECO:0000256" key="1">
    <source>
        <dbReference type="ARBA" id="ARBA00004613"/>
    </source>
</evidence>
<comment type="caution">
    <text evidence="10">Lacks conserved residue(s) required for the propagation of feature annotation.</text>
</comment>
<dbReference type="GO" id="GO:0031995">
    <property type="term" value="F:insulin-like growth factor II binding"/>
    <property type="evidence" value="ECO:0007669"/>
    <property type="project" value="Ensembl"/>
</dbReference>
<dbReference type="PROSITE" id="PS51323">
    <property type="entry name" value="IGFBP_N_2"/>
    <property type="match status" value="1"/>
</dbReference>
<dbReference type="GO" id="GO:0032874">
    <property type="term" value="P:positive regulation of stress-activated MAPK cascade"/>
    <property type="evidence" value="ECO:0007669"/>
    <property type="project" value="Ensembl"/>
</dbReference>
<dbReference type="SMART" id="SM00211">
    <property type="entry name" value="TY"/>
    <property type="match status" value="1"/>
</dbReference>
<keyword evidence="3 12" id="KW-0732">Signal</keyword>
<dbReference type="GO" id="GO:0016477">
    <property type="term" value="P:cell migration"/>
    <property type="evidence" value="ECO:0007669"/>
    <property type="project" value="Ensembl"/>
</dbReference>
<feature type="region of interest" description="Disordered" evidence="11">
    <location>
        <begin position="107"/>
        <end position="156"/>
    </location>
</feature>
<feature type="domain" description="IGFBP N-terminal" evidence="14">
    <location>
        <begin position="25"/>
        <end position="107"/>
    </location>
</feature>
<organism evidence="16 17">
    <name type="scientific">Jaculus jaculus</name>
    <name type="common">Lesser Egyptian jerboa</name>
    <dbReference type="NCBI Taxonomy" id="51337"/>
    <lineage>
        <taxon>Eukaryota</taxon>
        <taxon>Metazoa</taxon>
        <taxon>Chordata</taxon>
        <taxon>Craniata</taxon>
        <taxon>Vertebrata</taxon>
        <taxon>Euteleostomi</taxon>
        <taxon>Mammalia</taxon>
        <taxon>Eutheria</taxon>
        <taxon>Euarchontoglires</taxon>
        <taxon>Glires</taxon>
        <taxon>Rodentia</taxon>
        <taxon>Myomorpha</taxon>
        <taxon>Dipodoidea</taxon>
        <taxon>Dipodidae</taxon>
        <taxon>Dipodinae</taxon>
        <taxon>Jaculus</taxon>
    </lineage>
</organism>
<evidence type="ECO:0000256" key="4">
    <source>
        <dbReference type="ARBA" id="ARBA00023157"/>
    </source>
</evidence>
<evidence type="ECO:0000256" key="12">
    <source>
        <dbReference type="SAM" id="SignalP"/>
    </source>
</evidence>
<name>A0A8C5KI44_JACJA</name>
<dbReference type="InterPro" id="IPR022321">
    <property type="entry name" value="IGFBP_1-6_chordata"/>
</dbReference>
<comment type="subunit">
    <text evidence="8">Interacts (via C-terminal domain) with PHB2.</text>
</comment>
<dbReference type="SUPFAM" id="SSF57610">
    <property type="entry name" value="Thyroglobulin type-1 domain"/>
    <property type="match status" value="1"/>
</dbReference>
<dbReference type="SMART" id="SM00121">
    <property type="entry name" value="IB"/>
    <property type="match status" value="1"/>
</dbReference>
<feature type="domain" description="4Fe-4S ferredoxin-type" evidence="15">
    <location>
        <begin position="20"/>
        <end position="50"/>
    </location>
</feature>
<proteinExistence type="predicted"/>
<dbReference type="GO" id="GO:0043567">
    <property type="term" value="P:regulation of insulin-like growth factor receptor signaling pathway"/>
    <property type="evidence" value="ECO:0007669"/>
    <property type="project" value="TreeGrafter"/>
</dbReference>
<evidence type="ECO:0000256" key="7">
    <source>
        <dbReference type="ARBA" id="ARBA00056428"/>
    </source>
</evidence>
<dbReference type="Gene3D" id="4.10.800.10">
    <property type="entry name" value="Thyroglobulin type-1"/>
    <property type="match status" value="1"/>
</dbReference>
<evidence type="ECO:0000259" key="14">
    <source>
        <dbReference type="PROSITE" id="PS51323"/>
    </source>
</evidence>
<dbReference type="GO" id="GO:0001968">
    <property type="term" value="F:fibronectin binding"/>
    <property type="evidence" value="ECO:0007669"/>
    <property type="project" value="TreeGrafter"/>
</dbReference>
<dbReference type="AlphaFoldDB" id="A0A8C5KI44"/>
<dbReference type="PRINTS" id="PR01976">
    <property type="entry name" value="IGFBPFAMILY"/>
</dbReference>
<keyword evidence="6" id="KW-0340">Growth factor binding</keyword>
<dbReference type="GeneID" id="101599896"/>
<evidence type="ECO:0000256" key="11">
    <source>
        <dbReference type="SAM" id="MobiDB-lite"/>
    </source>
</evidence>
<dbReference type="PROSITE" id="PS00484">
    <property type="entry name" value="THYROGLOBULIN_1_1"/>
    <property type="match status" value="1"/>
</dbReference>
<dbReference type="PANTHER" id="PTHR11551:SF14">
    <property type="entry name" value="INSULIN-LIKE GROWTH FACTOR-BINDING PROTEIN 6"/>
    <property type="match status" value="1"/>
</dbReference>
<evidence type="ECO:0000256" key="5">
    <source>
        <dbReference type="ARBA" id="ARBA00023180"/>
    </source>
</evidence>
<evidence type="ECO:0000256" key="3">
    <source>
        <dbReference type="ARBA" id="ARBA00022729"/>
    </source>
</evidence>
<reference evidence="16" key="1">
    <citation type="submission" date="2025-08" db="UniProtKB">
        <authorList>
            <consortium name="Ensembl"/>
        </authorList>
    </citation>
    <scope>IDENTIFICATION</scope>
</reference>
<evidence type="ECO:0000256" key="10">
    <source>
        <dbReference type="PROSITE-ProRule" id="PRU00500"/>
    </source>
</evidence>
<dbReference type="Pfam" id="PF00086">
    <property type="entry name" value="Thyroglobulin_1"/>
    <property type="match status" value="1"/>
</dbReference>
<evidence type="ECO:0000313" key="16">
    <source>
        <dbReference type="Ensembl" id="ENSJJAP00000009000.1"/>
    </source>
</evidence>
<evidence type="ECO:0000256" key="6">
    <source>
        <dbReference type="ARBA" id="ARBA00023183"/>
    </source>
</evidence>
<dbReference type="PROSITE" id="PS51162">
    <property type="entry name" value="THYROGLOBULIN_1_2"/>
    <property type="match status" value="1"/>
</dbReference>
<feature type="domain" description="Thyroglobulin type-1" evidence="13">
    <location>
        <begin position="156"/>
        <end position="228"/>
    </location>
</feature>
<dbReference type="InterPro" id="IPR017896">
    <property type="entry name" value="4Fe4S_Fe-S-bd"/>
</dbReference>
<dbReference type="CTD" id="3489"/>
<evidence type="ECO:0000256" key="9">
    <source>
        <dbReference type="ARBA" id="ARBA00071228"/>
    </source>
</evidence>
<feature type="compositionally biased region" description="Basic and acidic residues" evidence="11">
    <location>
        <begin position="107"/>
        <end position="120"/>
    </location>
</feature>
<feature type="signal peptide" evidence="12">
    <location>
        <begin position="1"/>
        <end position="27"/>
    </location>
</feature>
<feature type="chain" id="PRO_5034975699" description="Insulin-like growth factor-binding protein 6" evidence="12">
    <location>
        <begin position="28"/>
        <end position="234"/>
    </location>
</feature>
<dbReference type="Proteomes" id="UP000694385">
    <property type="component" value="Unassembled WGS sequence"/>
</dbReference>
<dbReference type="SUPFAM" id="SSF57184">
    <property type="entry name" value="Growth factor receptor domain"/>
    <property type="match status" value="1"/>
</dbReference>